<feature type="transmembrane region" description="Helical" evidence="2">
    <location>
        <begin position="356"/>
        <end position="377"/>
    </location>
</feature>
<dbReference type="RefSeq" id="WP_184581404.1">
    <property type="nucleotide sequence ID" value="NZ_JACHJT010000001.1"/>
</dbReference>
<evidence type="ECO:0000313" key="4">
    <source>
        <dbReference type="Proteomes" id="UP000523007"/>
    </source>
</evidence>
<dbReference type="AlphaFoldDB" id="A0A7W7RKY3"/>
<feature type="transmembrane region" description="Helical" evidence="2">
    <location>
        <begin position="123"/>
        <end position="146"/>
    </location>
</feature>
<feature type="region of interest" description="Disordered" evidence="1">
    <location>
        <begin position="1"/>
        <end position="34"/>
    </location>
</feature>
<feature type="compositionally biased region" description="Acidic residues" evidence="1">
    <location>
        <begin position="667"/>
        <end position="681"/>
    </location>
</feature>
<proteinExistence type="predicted"/>
<gene>
    <name evidence="3" type="ORF">F4561_004651</name>
</gene>
<evidence type="ECO:0000256" key="1">
    <source>
        <dbReference type="SAM" id="MobiDB-lite"/>
    </source>
</evidence>
<keyword evidence="2" id="KW-0472">Membrane</keyword>
<keyword evidence="2" id="KW-1133">Transmembrane helix</keyword>
<feature type="transmembrane region" description="Helical" evidence="2">
    <location>
        <begin position="51"/>
        <end position="69"/>
    </location>
</feature>
<accession>A0A7W7RKY3</accession>
<evidence type="ECO:0008006" key="5">
    <source>
        <dbReference type="Google" id="ProtNLM"/>
    </source>
</evidence>
<feature type="compositionally biased region" description="Acidic residues" evidence="1">
    <location>
        <begin position="650"/>
        <end position="659"/>
    </location>
</feature>
<dbReference type="Proteomes" id="UP000523007">
    <property type="component" value="Unassembled WGS sequence"/>
</dbReference>
<feature type="transmembrane region" description="Helical" evidence="2">
    <location>
        <begin position="330"/>
        <end position="349"/>
    </location>
</feature>
<sequence length="681" mass="72075">MSDSGDTAAATGAGVNGTRDRAAEGAPAPRDGPGWARAATNAVGRGLADRIALVGILLIAASLGLRGYVLGEAYFIEDDFLFVGEAATASLTWDYLTDLHKGHLMPGAILLVYAQTAIAPYDWALTAGVMLAVQAAAFAAAFRLLWVVFGRRWAILAPLAVYVFAPLTLPVLAWWSAALNGVPFQLAIALALLWTVRYLRTGEPRHGWLAAGAVVLGMAFSVKAMMLPPVLFVVAAGFLVPGRFPRVVRNTIVRDAPFWAGLALLSVGHGLLYLSRGDSGGEGAAAPEAEPAFEATRNLLGETFPAGALGGPIDWSPVTPSGGLINPHTAVLLGSWAALALLVVLSLLVRRRSWRAWAILAGYLVIVDVLPTLLARGRYDGLVGHDPRYVADAALLFAICLAFAFLPAREEAESGGVYRDPWRRFPARWVRAGAAVATAAFVLVASYSTYTFAGTLSGDRVRWYVDTVRTSMREVPDWAGIYPRPVPEDIVLPWNGPRRLSHNVLGPLGEGDVRDRVATPRQAAGAMVFNDSGYLVEAVPAEDSAFFGPPEGEECVATFDGEAIWDLPASGGDTYVLGIGYQSEEPTVLNAVVGDAWAEATLPPAPNGANWYVPIDGAGEQLLLNTDEDALCLRWVSHGELEPATQGEPLQEEAGEQDATDGSPGGEADEADSEGSAGEDD</sequence>
<feature type="region of interest" description="Disordered" evidence="1">
    <location>
        <begin position="642"/>
        <end position="681"/>
    </location>
</feature>
<feature type="compositionally biased region" description="Low complexity" evidence="1">
    <location>
        <begin position="1"/>
        <end position="13"/>
    </location>
</feature>
<keyword evidence="2" id="KW-0812">Transmembrane</keyword>
<dbReference type="EMBL" id="JACHJT010000001">
    <property type="protein sequence ID" value="MBB4933831.1"/>
    <property type="molecule type" value="Genomic_DNA"/>
</dbReference>
<organism evidence="3 4">
    <name type="scientific">Lipingzhangella halophila</name>
    <dbReference type="NCBI Taxonomy" id="1783352"/>
    <lineage>
        <taxon>Bacteria</taxon>
        <taxon>Bacillati</taxon>
        <taxon>Actinomycetota</taxon>
        <taxon>Actinomycetes</taxon>
        <taxon>Streptosporangiales</taxon>
        <taxon>Nocardiopsidaceae</taxon>
        <taxon>Lipingzhangella</taxon>
    </lineage>
</organism>
<feature type="transmembrane region" description="Helical" evidence="2">
    <location>
        <begin position="153"/>
        <end position="175"/>
    </location>
</feature>
<keyword evidence="4" id="KW-1185">Reference proteome</keyword>
<feature type="transmembrane region" description="Helical" evidence="2">
    <location>
        <begin position="429"/>
        <end position="450"/>
    </location>
</feature>
<evidence type="ECO:0000313" key="3">
    <source>
        <dbReference type="EMBL" id="MBB4933831.1"/>
    </source>
</evidence>
<feature type="transmembrane region" description="Helical" evidence="2">
    <location>
        <begin position="389"/>
        <end position="408"/>
    </location>
</feature>
<feature type="transmembrane region" description="Helical" evidence="2">
    <location>
        <begin position="256"/>
        <end position="274"/>
    </location>
</feature>
<name>A0A7W7RKY3_9ACTN</name>
<reference evidence="3 4" key="1">
    <citation type="submission" date="2020-08" db="EMBL/GenBank/DDBJ databases">
        <title>Sequencing the genomes of 1000 actinobacteria strains.</title>
        <authorList>
            <person name="Klenk H.-P."/>
        </authorList>
    </citation>
    <scope>NUCLEOTIDE SEQUENCE [LARGE SCALE GENOMIC DNA]</scope>
    <source>
        <strain evidence="3 4">DSM 102030</strain>
    </source>
</reference>
<protein>
    <recommendedName>
        <fullName evidence="5">Glycosyltransferase RgtA/B/C/D-like domain-containing protein</fullName>
    </recommendedName>
</protein>
<evidence type="ECO:0000256" key="2">
    <source>
        <dbReference type="SAM" id="Phobius"/>
    </source>
</evidence>
<comment type="caution">
    <text evidence="3">The sequence shown here is derived from an EMBL/GenBank/DDBJ whole genome shotgun (WGS) entry which is preliminary data.</text>
</comment>